<name>A0ABV2BYK9_9GAMM</name>
<dbReference type="InterPro" id="IPR000182">
    <property type="entry name" value="GNAT_dom"/>
</dbReference>
<protein>
    <submittedName>
        <fullName evidence="1">GNAT family N-acetyltransferase</fullName>
    </submittedName>
</protein>
<sequence length="168" mass="19639">MPLIAITPRLELRAFSQFDAPGFYQMNLDPEVLRYTGDKPFVSVDEAAQFIENYSHYRQYGYGRWSIYLRESQQYIGFCGLRFDAQSGETDIGYRLQRAFWHQGLATEAAQKTVELAFNKYELASIIGRAVNENIGSHRILTKLGFKPEQTFIENQMTWQQYRLIRTD</sequence>
<accession>A0ABV2BYK9</accession>
<dbReference type="PROSITE" id="PS51186">
    <property type="entry name" value="GNAT"/>
    <property type="match status" value="1"/>
</dbReference>
<comment type="caution">
    <text evidence="1">The sequence shown here is derived from an EMBL/GenBank/DDBJ whole genome shotgun (WGS) entry which is preliminary data.</text>
</comment>
<keyword evidence="2" id="KW-1185">Reference proteome</keyword>
<evidence type="ECO:0000313" key="2">
    <source>
        <dbReference type="Proteomes" id="UP001548189"/>
    </source>
</evidence>
<proteinExistence type="predicted"/>
<organism evidence="1 2">
    <name type="scientific">Aliikangiella maris</name>
    <dbReference type="NCBI Taxonomy" id="3162458"/>
    <lineage>
        <taxon>Bacteria</taxon>
        <taxon>Pseudomonadati</taxon>
        <taxon>Pseudomonadota</taxon>
        <taxon>Gammaproteobacteria</taxon>
        <taxon>Oceanospirillales</taxon>
        <taxon>Pleioneaceae</taxon>
        <taxon>Aliikangiella</taxon>
    </lineage>
</organism>
<dbReference type="InterPro" id="IPR051531">
    <property type="entry name" value="N-acetyltransferase"/>
</dbReference>
<dbReference type="PANTHER" id="PTHR43792">
    <property type="entry name" value="GNAT FAMILY, PUTATIVE (AFU_ORTHOLOGUE AFUA_3G00765)-RELATED-RELATED"/>
    <property type="match status" value="1"/>
</dbReference>
<reference evidence="1 2" key="1">
    <citation type="submission" date="2024-06" db="EMBL/GenBank/DDBJ databases">
        <authorList>
            <person name="Li F."/>
        </authorList>
    </citation>
    <scope>NUCLEOTIDE SEQUENCE [LARGE SCALE GENOMIC DNA]</scope>
    <source>
        <strain evidence="1 2">GXAS 311</strain>
    </source>
</reference>
<dbReference type="Gene3D" id="3.40.630.30">
    <property type="match status" value="1"/>
</dbReference>
<dbReference type="SUPFAM" id="SSF55729">
    <property type="entry name" value="Acyl-CoA N-acyltransferases (Nat)"/>
    <property type="match status" value="1"/>
</dbReference>
<dbReference type="Proteomes" id="UP001548189">
    <property type="component" value="Unassembled WGS sequence"/>
</dbReference>
<dbReference type="Pfam" id="PF13302">
    <property type="entry name" value="Acetyltransf_3"/>
    <property type="match status" value="1"/>
</dbReference>
<evidence type="ECO:0000313" key="1">
    <source>
        <dbReference type="EMBL" id="MET1257022.1"/>
    </source>
</evidence>
<dbReference type="EMBL" id="JBEVCJ010000032">
    <property type="protein sequence ID" value="MET1257022.1"/>
    <property type="molecule type" value="Genomic_DNA"/>
</dbReference>
<gene>
    <name evidence="1" type="ORF">ABVT43_17905</name>
</gene>
<dbReference type="InterPro" id="IPR016181">
    <property type="entry name" value="Acyl_CoA_acyltransferase"/>
</dbReference>
<dbReference type="PANTHER" id="PTHR43792:SF1">
    <property type="entry name" value="N-ACETYLTRANSFERASE DOMAIN-CONTAINING PROTEIN"/>
    <property type="match status" value="1"/>
</dbReference>